<feature type="region of interest" description="Disordered" evidence="11">
    <location>
        <begin position="1"/>
        <end position="268"/>
    </location>
</feature>
<organism evidence="13 14">
    <name type="scientific">Edaphochlamys debaryana</name>
    <dbReference type="NCBI Taxonomy" id="47281"/>
    <lineage>
        <taxon>Eukaryota</taxon>
        <taxon>Viridiplantae</taxon>
        <taxon>Chlorophyta</taxon>
        <taxon>core chlorophytes</taxon>
        <taxon>Chlorophyceae</taxon>
        <taxon>CS clade</taxon>
        <taxon>Chlamydomonadales</taxon>
        <taxon>Chlamydomonadales incertae sedis</taxon>
        <taxon>Edaphochlamys</taxon>
    </lineage>
</organism>
<dbReference type="GO" id="GO:0016020">
    <property type="term" value="C:membrane"/>
    <property type="evidence" value="ECO:0007669"/>
    <property type="project" value="UniProtKB-SubCell"/>
</dbReference>
<feature type="region of interest" description="Disordered" evidence="11">
    <location>
        <begin position="285"/>
        <end position="327"/>
    </location>
</feature>
<comment type="function">
    <text evidence="10">Component of the transition zone in primary cilia. Required for ciliogenesis.</text>
</comment>
<evidence type="ECO:0000256" key="10">
    <source>
        <dbReference type="ARBA" id="ARBA00025631"/>
    </source>
</evidence>
<feature type="compositionally biased region" description="Low complexity" evidence="11">
    <location>
        <begin position="87"/>
        <end position="104"/>
    </location>
</feature>
<feature type="transmembrane region" description="Helical" evidence="12">
    <location>
        <begin position="518"/>
        <end position="546"/>
    </location>
</feature>
<evidence type="ECO:0000313" key="14">
    <source>
        <dbReference type="Proteomes" id="UP000612055"/>
    </source>
</evidence>
<dbReference type="Proteomes" id="UP000612055">
    <property type="component" value="Unassembled WGS sequence"/>
</dbReference>
<dbReference type="PANTHER" id="PTHR28388:SF1">
    <property type="entry name" value="TRANSMEMBRANE PROTEIN 237"/>
    <property type="match status" value="1"/>
</dbReference>
<feature type="compositionally biased region" description="Pro residues" evidence="11">
    <location>
        <begin position="105"/>
        <end position="123"/>
    </location>
</feature>
<evidence type="ECO:0000256" key="1">
    <source>
        <dbReference type="ARBA" id="ARBA00004138"/>
    </source>
</evidence>
<keyword evidence="6 12" id="KW-1133">Transmembrane helix</keyword>
<keyword evidence="7" id="KW-0969">Cilium</keyword>
<evidence type="ECO:0000256" key="5">
    <source>
        <dbReference type="ARBA" id="ARBA00022794"/>
    </source>
</evidence>
<dbReference type="EMBL" id="JAEHOE010000117">
    <property type="protein sequence ID" value="KAG2486119.1"/>
    <property type="molecule type" value="Genomic_DNA"/>
</dbReference>
<feature type="compositionally biased region" description="Low complexity" evidence="11">
    <location>
        <begin position="236"/>
        <end position="249"/>
    </location>
</feature>
<keyword evidence="5" id="KW-0970">Cilium biogenesis/degradation</keyword>
<keyword evidence="4 12" id="KW-0812">Transmembrane</keyword>
<reference evidence="13" key="1">
    <citation type="journal article" date="2020" name="bioRxiv">
        <title>Comparative genomics of Chlamydomonas.</title>
        <authorList>
            <person name="Craig R.J."/>
            <person name="Hasan A.R."/>
            <person name="Ness R.W."/>
            <person name="Keightley P.D."/>
        </authorList>
    </citation>
    <scope>NUCLEOTIDE SEQUENCE</scope>
    <source>
        <strain evidence="13">CCAP 11/70</strain>
    </source>
</reference>
<feature type="compositionally biased region" description="Pro residues" evidence="11">
    <location>
        <begin position="44"/>
        <end position="62"/>
    </location>
</feature>
<comment type="subcellular location">
    <subcellularLocation>
        <location evidence="1">Cell projection</location>
        <location evidence="1">Cilium</location>
    </subcellularLocation>
    <subcellularLocation>
        <location evidence="2">Membrane</location>
        <topology evidence="2">Multi-pass membrane protein</topology>
    </subcellularLocation>
</comment>
<dbReference type="OrthoDB" id="550113at2759"/>
<name>A0A835XMA2_9CHLO</name>
<evidence type="ECO:0000256" key="4">
    <source>
        <dbReference type="ARBA" id="ARBA00022692"/>
    </source>
</evidence>
<evidence type="ECO:0000256" key="3">
    <source>
        <dbReference type="ARBA" id="ARBA00008783"/>
    </source>
</evidence>
<sequence length="729" mass="78479">MSRNNSRPPSRSGSIRQRLGDQPPAPRPAGIPPGSFDNVHPQEGPFPAPDPPPQQVLQPPPEALYGLAATLAGVPEQGPEPGGPAGGSLAARPARLGATRAVPLVPMPAVPPPPGAFPAPPRGRAPLGAVNPQDPFSLADQRRRRPDNGPMGRGPDGEVPYGLALELMNDTLQGPGSFFAGGEPDPHQSLQRQPRDAAAHLGASLRSRRSLAPLPGVAVGAGSSGGGALGPPAPSASPGGLAGSRPGSAIPQQPALDPFTVMELAASQEGLPEPDYGLVAELRNRAPPDPFASEYGLAAEVSRRRSRSPSPLPPLRARRRLQPVEGLSLDDEIEARRLRDAGLDPFATPGDPFDLAGEQLKVPRELLSPYEPSQQPYPEGDDDMRVSGDDELWGLARELGVDLDTARRLKEEREKQGLDAYGRPLDQVEPTGHKYVYDEDTGMLVTTEGGQGDGGARKARQYIEDEVTGKIYKLHSRRRKLFAWLRRKEPGLMEDSEDEDDRGFRGGLRRSLVRVTTFFNILGLFSEGLLAGFALLNLFMTYMLYANKGMTRFLMYYGPISLSCNRMYYCLLVLSIISSTSRLARDKLRDFQPRSLWLAPVGYGAMVLYVGAYIASTLCTPLDDELTYESNRNPNWYLLTFSSSFKKRYSVWQLLNLIRTILVGLAWCCTVYQLSPLIFDATLRFEMRQYKRHLARAGGAAGAGRGGGAGAQAGGGGAVVAGVPVKGPA</sequence>
<evidence type="ECO:0000256" key="6">
    <source>
        <dbReference type="ARBA" id="ARBA00022989"/>
    </source>
</evidence>
<proteinExistence type="inferred from homology"/>
<feature type="transmembrane region" description="Helical" evidence="12">
    <location>
        <begin position="657"/>
        <end position="679"/>
    </location>
</feature>
<dbReference type="GO" id="GO:0060271">
    <property type="term" value="P:cilium assembly"/>
    <property type="evidence" value="ECO:0007669"/>
    <property type="project" value="TreeGrafter"/>
</dbReference>
<evidence type="ECO:0008006" key="15">
    <source>
        <dbReference type="Google" id="ProtNLM"/>
    </source>
</evidence>
<evidence type="ECO:0000313" key="13">
    <source>
        <dbReference type="EMBL" id="KAG2486119.1"/>
    </source>
</evidence>
<protein>
    <recommendedName>
        <fullName evidence="15">Transmembrane protein</fullName>
    </recommendedName>
</protein>
<feature type="transmembrane region" description="Helical" evidence="12">
    <location>
        <begin position="596"/>
        <end position="615"/>
    </location>
</feature>
<dbReference type="GO" id="GO:0035869">
    <property type="term" value="C:ciliary transition zone"/>
    <property type="evidence" value="ECO:0007669"/>
    <property type="project" value="TreeGrafter"/>
</dbReference>
<keyword evidence="9" id="KW-0966">Cell projection</keyword>
<comment type="similarity">
    <text evidence="3">Belongs to the TMEM237 family.</text>
</comment>
<feature type="compositionally biased region" description="Low complexity" evidence="11">
    <location>
        <begin position="1"/>
        <end position="17"/>
    </location>
</feature>
<dbReference type="Pfam" id="PF15383">
    <property type="entry name" value="TMEM237"/>
    <property type="match status" value="1"/>
</dbReference>
<evidence type="ECO:0000256" key="11">
    <source>
        <dbReference type="SAM" id="MobiDB-lite"/>
    </source>
</evidence>
<evidence type="ECO:0000256" key="7">
    <source>
        <dbReference type="ARBA" id="ARBA00023069"/>
    </source>
</evidence>
<dbReference type="InterPro" id="IPR029409">
    <property type="entry name" value="TMEM237"/>
</dbReference>
<evidence type="ECO:0000256" key="9">
    <source>
        <dbReference type="ARBA" id="ARBA00023273"/>
    </source>
</evidence>
<dbReference type="PANTHER" id="PTHR28388">
    <property type="entry name" value="TRANSMEMBRANE PROTEIN 237"/>
    <property type="match status" value="1"/>
</dbReference>
<evidence type="ECO:0000256" key="2">
    <source>
        <dbReference type="ARBA" id="ARBA00004141"/>
    </source>
</evidence>
<keyword evidence="8 12" id="KW-0472">Membrane</keyword>
<keyword evidence="14" id="KW-1185">Reference proteome</keyword>
<gene>
    <name evidence="13" type="ORF">HYH03_015214</name>
</gene>
<evidence type="ECO:0000256" key="12">
    <source>
        <dbReference type="SAM" id="Phobius"/>
    </source>
</evidence>
<evidence type="ECO:0000256" key="8">
    <source>
        <dbReference type="ARBA" id="ARBA00023136"/>
    </source>
</evidence>
<feature type="transmembrane region" description="Helical" evidence="12">
    <location>
        <begin position="566"/>
        <end position="584"/>
    </location>
</feature>
<accession>A0A835XMA2</accession>
<comment type="caution">
    <text evidence="13">The sequence shown here is derived from an EMBL/GenBank/DDBJ whole genome shotgun (WGS) entry which is preliminary data.</text>
</comment>
<dbReference type="AlphaFoldDB" id="A0A835XMA2"/>